<proteinExistence type="predicted"/>
<dbReference type="GeneID" id="36400986"/>
<sequence length="63" mass="7048">MTLVGIPISDRPVLVALVAHNKDDQFSTTDAYYLTRYPRGVLTCLVMDNNSRKSFSLLIKMSA</sequence>
<reference evidence="2" key="1">
    <citation type="submission" date="2014-09" db="EMBL/GenBank/DDBJ databases">
        <authorList>
            <person name="Sharma Rahul"/>
            <person name="Thines Marco"/>
        </authorList>
    </citation>
    <scope>NUCLEOTIDE SEQUENCE [LARGE SCALE GENOMIC DNA]</scope>
</reference>
<name>A0A0P1AC38_PLAHL</name>
<keyword evidence="2" id="KW-1185">Reference proteome</keyword>
<accession>A0A0P1AC38</accession>
<organism evidence="1 2">
    <name type="scientific">Plasmopara halstedii</name>
    <name type="common">Downy mildew of sunflower</name>
    <dbReference type="NCBI Taxonomy" id="4781"/>
    <lineage>
        <taxon>Eukaryota</taxon>
        <taxon>Sar</taxon>
        <taxon>Stramenopiles</taxon>
        <taxon>Oomycota</taxon>
        <taxon>Peronosporomycetes</taxon>
        <taxon>Peronosporales</taxon>
        <taxon>Peronosporaceae</taxon>
        <taxon>Plasmopara</taxon>
    </lineage>
</organism>
<dbReference type="Proteomes" id="UP000054928">
    <property type="component" value="Unassembled WGS sequence"/>
</dbReference>
<evidence type="ECO:0000313" key="1">
    <source>
        <dbReference type="EMBL" id="CEG37881.1"/>
    </source>
</evidence>
<dbReference type="EMBL" id="CCYD01000291">
    <property type="protein sequence ID" value="CEG37881.1"/>
    <property type="molecule type" value="Genomic_DNA"/>
</dbReference>
<dbReference type="AlphaFoldDB" id="A0A0P1AC38"/>
<evidence type="ECO:0000313" key="2">
    <source>
        <dbReference type="Proteomes" id="UP000054928"/>
    </source>
</evidence>
<protein>
    <submittedName>
        <fullName evidence="1">Uncharacterized protein</fullName>
    </submittedName>
</protein>
<dbReference type="RefSeq" id="XP_024574250.1">
    <property type="nucleotide sequence ID" value="XM_024723255.1"/>
</dbReference>